<dbReference type="GO" id="GO:0008758">
    <property type="term" value="F:UDP-2,3-diacylglucosamine hydrolase activity"/>
    <property type="evidence" value="ECO:0007669"/>
    <property type="project" value="TreeGrafter"/>
</dbReference>
<protein>
    <submittedName>
        <fullName evidence="3">Metallophosphoesterase</fullName>
    </submittedName>
</protein>
<accession>A0A9D1H9B8</accession>
<feature type="transmembrane region" description="Helical" evidence="1">
    <location>
        <begin position="7"/>
        <end position="30"/>
    </location>
</feature>
<comment type="caution">
    <text evidence="3">The sequence shown here is derived from an EMBL/GenBank/DDBJ whole genome shotgun (WGS) entry which is preliminary data.</text>
</comment>
<dbReference type="Pfam" id="PF00149">
    <property type="entry name" value="Metallophos"/>
    <property type="match status" value="1"/>
</dbReference>
<dbReference type="InterPro" id="IPR051158">
    <property type="entry name" value="Metallophosphoesterase_sf"/>
</dbReference>
<dbReference type="CDD" id="cd07385">
    <property type="entry name" value="MPP_YkuE_C"/>
    <property type="match status" value="1"/>
</dbReference>
<reference evidence="3" key="1">
    <citation type="submission" date="2020-10" db="EMBL/GenBank/DDBJ databases">
        <authorList>
            <person name="Gilroy R."/>
        </authorList>
    </citation>
    <scope>NUCLEOTIDE SEQUENCE</scope>
    <source>
        <strain evidence="3">ChiBcec7-5410</strain>
    </source>
</reference>
<feature type="domain" description="Calcineurin-like phosphoesterase" evidence="2">
    <location>
        <begin position="53"/>
        <end position="220"/>
    </location>
</feature>
<sequence>MRKIGKVIKWTAGILLMIFLCAVGCIWYGLKIEPYIVRTEEVSLDTGLSEQLTVVQVSDIQISESYTTRHFQKVVDRIISLEPDILLFTGDLYENFAAFHDDENFIAQLSQIQPRYGKFAIWGNRDYGGGAARQYSQIMEAAGFALLENEAVTISTDNGEQLLLAGLDDALLGEPDIQPVLAQYPPDEYPCSVLMLHEPDRADQYAEDGFDLMLAGHSHGGQVDVPFLPPLTTSLTEKYQKGLYQLNENTALYVNRGIGTSHYPVRFGVPPEVTVFYLE</sequence>
<dbReference type="GO" id="GO:0016020">
    <property type="term" value="C:membrane"/>
    <property type="evidence" value="ECO:0007669"/>
    <property type="project" value="GOC"/>
</dbReference>
<dbReference type="InterPro" id="IPR029052">
    <property type="entry name" value="Metallo-depent_PP-like"/>
</dbReference>
<keyword evidence="1" id="KW-0472">Membrane</keyword>
<evidence type="ECO:0000313" key="4">
    <source>
        <dbReference type="Proteomes" id="UP000824160"/>
    </source>
</evidence>
<evidence type="ECO:0000259" key="2">
    <source>
        <dbReference type="Pfam" id="PF00149"/>
    </source>
</evidence>
<dbReference type="Gene3D" id="3.60.21.10">
    <property type="match status" value="1"/>
</dbReference>
<evidence type="ECO:0000256" key="1">
    <source>
        <dbReference type="SAM" id="Phobius"/>
    </source>
</evidence>
<dbReference type="GO" id="GO:0009245">
    <property type="term" value="P:lipid A biosynthetic process"/>
    <property type="evidence" value="ECO:0007669"/>
    <property type="project" value="TreeGrafter"/>
</dbReference>
<dbReference type="PANTHER" id="PTHR31302:SF25">
    <property type="entry name" value="PHOSPHOESTERASE"/>
    <property type="match status" value="1"/>
</dbReference>
<keyword evidence="1" id="KW-1133">Transmembrane helix</keyword>
<dbReference type="Proteomes" id="UP000824160">
    <property type="component" value="Unassembled WGS sequence"/>
</dbReference>
<proteinExistence type="predicted"/>
<name>A0A9D1H9B8_9FIRM</name>
<dbReference type="SUPFAM" id="SSF56300">
    <property type="entry name" value="Metallo-dependent phosphatases"/>
    <property type="match status" value="1"/>
</dbReference>
<reference evidence="3" key="2">
    <citation type="journal article" date="2021" name="PeerJ">
        <title>Extensive microbial diversity within the chicken gut microbiome revealed by metagenomics and culture.</title>
        <authorList>
            <person name="Gilroy R."/>
            <person name="Ravi A."/>
            <person name="Getino M."/>
            <person name="Pursley I."/>
            <person name="Horton D.L."/>
            <person name="Alikhan N.F."/>
            <person name="Baker D."/>
            <person name="Gharbi K."/>
            <person name="Hall N."/>
            <person name="Watson M."/>
            <person name="Adriaenssens E.M."/>
            <person name="Foster-Nyarko E."/>
            <person name="Jarju S."/>
            <person name="Secka A."/>
            <person name="Antonio M."/>
            <person name="Oren A."/>
            <person name="Chaudhuri R.R."/>
            <person name="La Ragione R."/>
            <person name="Hildebrand F."/>
            <person name="Pallen M.J."/>
        </authorList>
    </citation>
    <scope>NUCLEOTIDE SEQUENCE</scope>
    <source>
        <strain evidence="3">ChiBcec7-5410</strain>
    </source>
</reference>
<dbReference type="InterPro" id="IPR004843">
    <property type="entry name" value="Calcineurin-like_PHP"/>
</dbReference>
<dbReference type="EMBL" id="DVLW01000203">
    <property type="protein sequence ID" value="HIT94999.1"/>
    <property type="molecule type" value="Genomic_DNA"/>
</dbReference>
<gene>
    <name evidence="3" type="ORF">IAC43_07415</name>
</gene>
<keyword evidence="1" id="KW-0812">Transmembrane</keyword>
<evidence type="ECO:0000313" key="3">
    <source>
        <dbReference type="EMBL" id="HIT94999.1"/>
    </source>
</evidence>
<organism evidence="3 4">
    <name type="scientific">Candidatus Faecivivens stercoripullorum</name>
    <dbReference type="NCBI Taxonomy" id="2840805"/>
    <lineage>
        <taxon>Bacteria</taxon>
        <taxon>Bacillati</taxon>
        <taxon>Bacillota</taxon>
        <taxon>Clostridia</taxon>
        <taxon>Eubacteriales</taxon>
        <taxon>Oscillospiraceae</taxon>
        <taxon>Oscillospiraceae incertae sedis</taxon>
        <taxon>Candidatus Faecivivens</taxon>
    </lineage>
</organism>
<dbReference type="PANTHER" id="PTHR31302">
    <property type="entry name" value="TRANSMEMBRANE PROTEIN WITH METALLOPHOSPHOESTERASE DOMAIN-RELATED"/>
    <property type="match status" value="1"/>
</dbReference>
<dbReference type="AlphaFoldDB" id="A0A9D1H9B8"/>